<evidence type="ECO:0000313" key="4">
    <source>
        <dbReference type="Proteomes" id="UP000198939"/>
    </source>
</evidence>
<accession>A0A1H8C685</accession>
<protein>
    <submittedName>
        <fullName evidence="1">Uncharacterized protein</fullName>
    </submittedName>
</protein>
<name>A0A1H8C685_9HYPH</name>
<proteinExistence type="predicted"/>
<dbReference type="STRING" id="501024.RTCCBAU85039_0463"/>
<evidence type="ECO:0000313" key="1">
    <source>
        <dbReference type="EMBL" id="SEH45342.1"/>
    </source>
</evidence>
<organism evidence="1 3">
    <name type="scientific">Rhizobium tibeticum</name>
    <dbReference type="NCBI Taxonomy" id="501024"/>
    <lineage>
        <taxon>Bacteria</taxon>
        <taxon>Pseudomonadati</taxon>
        <taxon>Pseudomonadota</taxon>
        <taxon>Alphaproteobacteria</taxon>
        <taxon>Hyphomicrobiales</taxon>
        <taxon>Rhizobiaceae</taxon>
        <taxon>Rhizobium/Agrobacterium group</taxon>
        <taxon>Rhizobium</taxon>
    </lineage>
</organism>
<dbReference type="EMBL" id="FNXB01000002">
    <property type="protein sequence ID" value="SEH45342.1"/>
    <property type="molecule type" value="Genomic_DNA"/>
</dbReference>
<gene>
    <name evidence="1" type="ORF">RTCCBAU85039_0463</name>
    <name evidence="2" type="ORF">SAMN05216228_100115</name>
</gene>
<evidence type="ECO:0000313" key="3">
    <source>
        <dbReference type="Proteomes" id="UP000183063"/>
    </source>
</evidence>
<dbReference type="Proteomes" id="UP000198939">
    <property type="component" value="Unassembled WGS sequence"/>
</dbReference>
<evidence type="ECO:0000313" key="2">
    <source>
        <dbReference type="EMBL" id="SEM90540.1"/>
    </source>
</evidence>
<dbReference type="AlphaFoldDB" id="A0A1H8C685"/>
<sequence length="67" mass="7517">MLLALTVVWAEPPVRFSWPDGHKALRDFVAVPQSFFSLQTLQSVAVIVRRNISAAFVDFHFNTNGLS</sequence>
<reference evidence="1" key="1">
    <citation type="submission" date="2016-10" db="EMBL/GenBank/DDBJ databases">
        <authorList>
            <person name="de Groot N.N."/>
        </authorList>
    </citation>
    <scope>NUCLEOTIDE SEQUENCE [LARGE SCALE GENOMIC DNA]</scope>
    <source>
        <strain evidence="1">CCBAU85039</strain>
    </source>
</reference>
<reference evidence="3" key="3">
    <citation type="submission" date="2016-10" db="EMBL/GenBank/DDBJ databases">
        <authorList>
            <person name="Wibberg D."/>
        </authorList>
    </citation>
    <scope>NUCLEOTIDE SEQUENCE [LARGE SCALE GENOMIC DNA]</scope>
</reference>
<dbReference type="EMBL" id="FOCV01000001">
    <property type="protein sequence ID" value="SEM90540.1"/>
    <property type="molecule type" value="Genomic_DNA"/>
</dbReference>
<dbReference type="Proteomes" id="UP000183063">
    <property type="component" value="Unassembled WGS sequence"/>
</dbReference>
<reference evidence="2 4" key="2">
    <citation type="submission" date="2016-10" db="EMBL/GenBank/DDBJ databases">
        <authorList>
            <person name="Varghese N."/>
            <person name="Submissions S."/>
        </authorList>
    </citation>
    <scope>NUCLEOTIDE SEQUENCE [LARGE SCALE GENOMIC DNA]</scope>
    <source>
        <strain evidence="2 4">CGMCC 1.7071</strain>
    </source>
</reference>
<keyword evidence="4" id="KW-1185">Reference proteome</keyword>